<feature type="region of interest" description="Disordered" evidence="1">
    <location>
        <begin position="1"/>
        <end position="26"/>
    </location>
</feature>
<evidence type="ECO:0000313" key="3">
    <source>
        <dbReference type="Proteomes" id="UP000203101"/>
    </source>
</evidence>
<dbReference type="RefSeq" id="YP_009210941.1">
    <property type="nucleotide sequence ID" value="NC_028934.1"/>
</dbReference>
<sequence>MTGPATTTKETTMGLPVAGTGRHRPGQCSADVKALVDAIRAVGGDVQHSRNQHLRVYVDGKLVTTMPSTPSDHRALKNTIADLRRAGLALTTKGRPTHG</sequence>
<dbReference type="Proteomes" id="UP000203101">
    <property type="component" value="Segment"/>
</dbReference>
<accession>A0A0F6SJJ9</accession>
<dbReference type="EMBL" id="KR080194">
    <property type="protein sequence ID" value="AKF14347.1"/>
    <property type="molecule type" value="Genomic_DNA"/>
</dbReference>
<evidence type="ECO:0000313" key="2">
    <source>
        <dbReference type="EMBL" id="AKF14347.1"/>
    </source>
</evidence>
<proteinExistence type="predicted"/>
<evidence type="ECO:0008006" key="4">
    <source>
        <dbReference type="Google" id="ProtNLM"/>
    </source>
</evidence>
<keyword evidence="3" id="KW-1185">Reference proteome</keyword>
<evidence type="ECO:0000256" key="1">
    <source>
        <dbReference type="SAM" id="MobiDB-lite"/>
    </source>
</evidence>
<dbReference type="OrthoDB" id="20387at10239"/>
<gene>
    <name evidence="2" type="primary">85</name>
    <name evidence="2" type="ORF">SEA_VINCENZO_85</name>
</gene>
<dbReference type="GeneID" id="26637388"/>
<organism evidence="2 3">
    <name type="scientific">Mycobacterium phage Vincenzo</name>
    <dbReference type="NCBI Taxonomy" id="1647301"/>
    <lineage>
        <taxon>Viruses</taxon>
        <taxon>Duplodnaviria</taxon>
        <taxon>Heunggongvirae</taxon>
        <taxon>Uroviricota</taxon>
        <taxon>Caudoviricetes</taxon>
        <taxon>Bclasvirinae</taxon>
        <taxon>Coopervirus</taxon>
        <taxon>Coopervirus vincenzo</taxon>
    </lineage>
</organism>
<protein>
    <recommendedName>
        <fullName evidence="4">HicA-like toxin</fullName>
    </recommendedName>
</protein>
<reference evidence="2 3" key="1">
    <citation type="journal article" date="2015" name="Genome Announc.">
        <title>Genome Sequences of Mycobacteriophages AlanGrant, Baee, Corofin, OrangeOswald, and Vincenzo, New Members of Cluster B.</title>
        <authorList>
            <person name="Pope W.H."/>
            <person name="Carbonara M.E."/>
            <person name="Cioffi H.M."/>
            <person name="Cruz T."/>
            <person name="Dang B.Q."/>
            <person name="Doyle A.N."/>
            <person name="Fan O.H."/>
            <person name="Gallagher M."/>
            <person name="Gentile G.M."/>
            <person name="German B.A."/>
            <person name="Farrell M.E."/>
            <person name="Gerwig M."/>
            <person name="Hunter K.L."/>
            <person name="Lefever V.E."/>
            <person name="Marfisi N.A."/>
            <person name="McDonnell J.E."/>
            <person name="Monga J.K."/>
            <person name="Quiroz K.G."/>
            <person name="Pong A.C."/>
            <person name="Rimple P.A."/>
            <person name="Situ M."/>
            <person name="Sohnen P.C."/>
            <person name="Stockinger A.N."/>
            <person name="Thompson P.K."/>
            <person name="Torchio N.M."/>
            <person name="Toner C.L."/>
            <person name="Ulbrich M.C."/>
            <person name="Vohra N.I."/>
            <person name="Zakir A."/>
            <person name="Adkins N.L."/>
            <person name="Brown B.R."/>
            <person name="Churilla B.M."/>
            <person name="Kramer Z.J."/>
            <person name="Lapin J.S."/>
            <person name="Montgomery M.T."/>
            <person name="Prout A.K."/>
            <person name="Grubb S.R."/>
            <person name="Warner M.H."/>
            <person name="Bowman C.A."/>
            <person name="Russell D.A."/>
            <person name="Hatfull G.F."/>
        </authorList>
    </citation>
    <scope>NUCLEOTIDE SEQUENCE [LARGE SCALE GENOMIC DNA]</scope>
</reference>
<feature type="compositionally biased region" description="Polar residues" evidence="1">
    <location>
        <begin position="1"/>
        <end position="11"/>
    </location>
</feature>
<name>A0A0F6SJJ9_9CAUD</name>
<dbReference type="KEGG" id="vg:26637388"/>